<protein>
    <submittedName>
        <fullName evidence="1">Uncharacterized protein</fullName>
    </submittedName>
</protein>
<organism evidence="1 2">
    <name type="scientific">Puccinia graminis f. sp. tritici</name>
    <dbReference type="NCBI Taxonomy" id="56615"/>
    <lineage>
        <taxon>Eukaryota</taxon>
        <taxon>Fungi</taxon>
        <taxon>Dikarya</taxon>
        <taxon>Basidiomycota</taxon>
        <taxon>Pucciniomycotina</taxon>
        <taxon>Pucciniomycetes</taxon>
        <taxon>Pucciniales</taxon>
        <taxon>Pucciniaceae</taxon>
        <taxon>Puccinia</taxon>
    </lineage>
</organism>
<reference evidence="1 2" key="1">
    <citation type="submission" date="2019-05" db="EMBL/GenBank/DDBJ databases">
        <title>Emergence of the Ug99 lineage of the wheat stem rust pathogen through somatic hybridization.</title>
        <authorList>
            <person name="Li F."/>
            <person name="Upadhyaya N.M."/>
            <person name="Sperschneider J."/>
            <person name="Matny O."/>
            <person name="Nguyen-Phuc H."/>
            <person name="Mago R."/>
            <person name="Raley C."/>
            <person name="Miller M.E."/>
            <person name="Silverstein K.A.T."/>
            <person name="Henningsen E."/>
            <person name="Hirsch C.D."/>
            <person name="Visser B."/>
            <person name="Pretorius Z.A."/>
            <person name="Steffenson B.J."/>
            <person name="Schwessinger B."/>
            <person name="Dodds P.N."/>
            <person name="Figueroa M."/>
        </authorList>
    </citation>
    <scope>NUCLEOTIDE SEQUENCE [LARGE SCALE GENOMIC DNA]</scope>
    <source>
        <strain evidence="1">21-0</strain>
    </source>
</reference>
<gene>
    <name evidence="1" type="ORF">PGT21_001943</name>
</gene>
<accession>A0A5B0LWF4</accession>
<proteinExistence type="predicted"/>
<comment type="caution">
    <text evidence="1">The sequence shown here is derived from an EMBL/GenBank/DDBJ whole genome shotgun (WGS) entry which is preliminary data.</text>
</comment>
<sequence length="92" mass="10668">MLPRRRPLPNKQETFIYNADNPVLGHSDVQGTTIRLRKPLSNSGGMPIRRTHTRHRQYCRLSSDTLDDTYVIKVCESAHYKGREIPNPLLLR</sequence>
<dbReference type="Proteomes" id="UP000324748">
    <property type="component" value="Unassembled WGS sequence"/>
</dbReference>
<evidence type="ECO:0000313" key="2">
    <source>
        <dbReference type="Proteomes" id="UP000324748"/>
    </source>
</evidence>
<dbReference type="AlphaFoldDB" id="A0A5B0LWF4"/>
<evidence type="ECO:0000313" key="1">
    <source>
        <dbReference type="EMBL" id="KAA1068785.1"/>
    </source>
</evidence>
<name>A0A5B0LWF4_PUCGR</name>
<keyword evidence="2" id="KW-1185">Reference proteome</keyword>
<dbReference type="EMBL" id="VSWC01000183">
    <property type="protein sequence ID" value="KAA1068785.1"/>
    <property type="molecule type" value="Genomic_DNA"/>
</dbReference>